<evidence type="ECO:0000256" key="2">
    <source>
        <dbReference type="SAM" id="MobiDB-lite"/>
    </source>
</evidence>
<comment type="caution">
    <text evidence="3">The sequence shown here is derived from an EMBL/GenBank/DDBJ whole genome shotgun (WGS) entry which is preliminary data.</text>
</comment>
<feature type="repeat" description="ANK" evidence="1">
    <location>
        <begin position="602"/>
        <end position="634"/>
    </location>
</feature>
<proteinExistence type="predicted"/>
<dbReference type="PANTHER" id="PTHR16058:SF4">
    <property type="entry name" value="DOUBLE ZINC RIBBON AND ANKYRIN REPEAT-CONTAINING PROTEIN 1"/>
    <property type="match status" value="1"/>
</dbReference>
<dbReference type="SUPFAM" id="SSF48403">
    <property type="entry name" value="Ankyrin repeat"/>
    <property type="match status" value="1"/>
</dbReference>
<dbReference type="Proteomes" id="UP001152803">
    <property type="component" value="Unassembled WGS sequence"/>
</dbReference>
<organism evidence="3 4">
    <name type="scientific">Conger conger</name>
    <name type="common">Conger eel</name>
    <name type="synonym">Muraena conger</name>
    <dbReference type="NCBI Taxonomy" id="82655"/>
    <lineage>
        <taxon>Eukaryota</taxon>
        <taxon>Metazoa</taxon>
        <taxon>Chordata</taxon>
        <taxon>Craniata</taxon>
        <taxon>Vertebrata</taxon>
        <taxon>Euteleostomi</taxon>
        <taxon>Actinopterygii</taxon>
        <taxon>Neopterygii</taxon>
        <taxon>Teleostei</taxon>
        <taxon>Anguilliformes</taxon>
        <taxon>Congridae</taxon>
        <taxon>Conger</taxon>
    </lineage>
</organism>
<reference evidence="3" key="1">
    <citation type="journal article" date="2023" name="Science">
        <title>Genome structures resolve the early diversification of teleost fishes.</title>
        <authorList>
            <person name="Parey E."/>
            <person name="Louis A."/>
            <person name="Montfort J."/>
            <person name="Bouchez O."/>
            <person name="Roques C."/>
            <person name="Iampietro C."/>
            <person name="Lluch J."/>
            <person name="Castinel A."/>
            <person name="Donnadieu C."/>
            <person name="Desvignes T."/>
            <person name="Floi Bucao C."/>
            <person name="Jouanno E."/>
            <person name="Wen M."/>
            <person name="Mejri S."/>
            <person name="Dirks R."/>
            <person name="Jansen H."/>
            <person name="Henkel C."/>
            <person name="Chen W.J."/>
            <person name="Zahm M."/>
            <person name="Cabau C."/>
            <person name="Klopp C."/>
            <person name="Thompson A.W."/>
            <person name="Robinson-Rechavi M."/>
            <person name="Braasch I."/>
            <person name="Lecointre G."/>
            <person name="Bobe J."/>
            <person name="Postlethwait J.H."/>
            <person name="Berthelot C."/>
            <person name="Roest Crollius H."/>
            <person name="Guiguen Y."/>
        </authorList>
    </citation>
    <scope>NUCLEOTIDE SEQUENCE</scope>
    <source>
        <strain evidence="3">Concon-B</strain>
    </source>
</reference>
<protein>
    <recommendedName>
        <fullName evidence="5">Double zinc ribbon and ankyrin repeat-containing protein 1</fullName>
    </recommendedName>
</protein>
<feature type="region of interest" description="Disordered" evidence="2">
    <location>
        <begin position="501"/>
        <end position="579"/>
    </location>
</feature>
<dbReference type="InterPro" id="IPR026876">
    <property type="entry name" value="Fn3_assoc_repeat"/>
</dbReference>
<dbReference type="InterPro" id="IPR052481">
    <property type="entry name" value="DZAN1"/>
</dbReference>
<accession>A0A9Q1E0B6</accession>
<keyword evidence="1" id="KW-0040">ANK repeat</keyword>
<feature type="region of interest" description="Disordered" evidence="2">
    <location>
        <begin position="704"/>
        <end position="725"/>
    </location>
</feature>
<dbReference type="GO" id="GO:0042462">
    <property type="term" value="P:eye photoreceptor cell development"/>
    <property type="evidence" value="ECO:0007669"/>
    <property type="project" value="TreeGrafter"/>
</dbReference>
<dbReference type="OrthoDB" id="10033229at2759"/>
<evidence type="ECO:0000313" key="4">
    <source>
        <dbReference type="Proteomes" id="UP001152803"/>
    </source>
</evidence>
<evidence type="ECO:0008006" key="5">
    <source>
        <dbReference type="Google" id="ProtNLM"/>
    </source>
</evidence>
<dbReference type="PANTHER" id="PTHR16058">
    <property type="entry name" value="DOUBLE ZINC RIBBON AND ANKYRIN REPEAT-CONTAINING PROTEIN 1"/>
    <property type="match status" value="1"/>
</dbReference>
<feature type="compositionally biased region" description="Polar residues" evidence="2">
    <location>
        <begin position="519"/>
        <end position="535"/>
    </location>
</feature>
<dbReference type="AlphaFoldDB" id="A0A9Q1E0B6"/>
<dbReference type="PROSITE" id="PS50297">
    <property type="entry name" value="ANK_REP_REGION"/>
    <property type="match status" value="1"/>
</dbReference>
<evidence type="ECO:0000256" key="1">
    <source>
        <dbReference type="PROSITE-ProRule" id="PRU00023"/>
    </source>
</evidence>
<dbReference type="SMART" id="SM00248">
    <property type="entry name" value="ANK"/>
    <property type="match status" value="2"/>
</dbReference>
<dbReference type="PROSITE" id="PS50088">
    <property type="entry name" value="ANK_REPEAT"/>
    <property type="match status" value="1"/>
</dbReference>
<sequence length="725" mass="78018">MTAGSIFVPQIIPIRVPPPGKAKNHIDTTTPVEIKSDSRDVSIFYTVDGSKPVPVKKPGFGENTTMKYRGPVHLPEGKVSVRALAVSSDGRESAIVTKLFLVDYVPMETIESTEDNEDNFLRQYIRDVGPQEAQGRSSAFNLSGSLRSAWEDTTRSFQGVKVQGRCPQCLSPRPSDPFARFCPQCGTPVPPLPEQRLPPTEGGQMRLCVHCKMMGPLSSPVCVVCEAPMGPQPLPQASLRLTSFPQDKVICPSCGAGHPANLTYCAVCETRLPEPPTATLGGGRAPPLPSSDGRMIFCSNCSRVNNCDARYCDWCGAKPGHPAPCLACSRCGANSERYATYCGSCGAFLEGPVRVSAGASYSAGGAMLQSSSLRSEGVSWLPVPLPQPPIPPPCSDQHTQTVGLFYPSGTELQKKGQQVALELTRQEQMRDRRPLLTPISPGRGYWRKQLDHICAHFRSYAQNNAEFRTLVGEPRMGKLLSATVQEESDEVSVRINFVSAGSERSKGGEKGKSASQSELLPQNSVTDSLPSQSACEHSAPCGDSRKDRKQRRATRLQEEEETLLQSKDTQLLSELGPGGRGRGAVVQQLLEEGADPSCRGYDGRPALTVAVMNLRHELLPLLLHRGADVDQQSGPVNNSALHEAAALGNQALQCAEILLGFSASIRQRNGRGQTAYDLAVRSGCGPLVSLIAARTGQGLLDKLAKPGTPSAWTPSDPDQNRPDTF</sequence>
<dbReference type="InterPro" id="IPR036770">
    <property type="entry name" value="Ankyrin_rpt-contain_sf"/>
</dbReference>
<dbReference type="InterPro" id="IPR002110">
    <property type="entry name" value="Ankyrin_rpt"/>
</dbReference>
<feature type="compositionally biased region" description="Basic and acidic residues" evidence="2">
    <location>
        <begin position="503"/>
        <end position="512"/>
    </location>
</feature>
<name>A0A9Q1E0B6_CONCO</name>
<dbReference type="EMBL" id="JAFJMO010000002">
    <property type="protein sequence ID" value="KAJ8285123.1"/>
    <property type="molecule type" value="Genomic_DNA"/>
</dbReference>
<dbReference type="Gene3D" id="1.25.40.20">
    <property type="entry name" value="Ankyrin repeat-containing domain"/>
    <property type="match status" value="1"/>
</dbReference>
<dbReference type="Pfam" id="PF13287">
    <property type="entry name" value="Fn3_assoc"/>
    <property type="match status" value="1"/>
</dbReference>
<evidence type="ECO:0000313" key="3">
    <source>
        <dbReference type="EMBL" id="KAJ8285123.1"/>
    </source>
</evidence>
<keyword evidence="4" id="KW-1185">Reference proteome</keyword>
<gene>
    <name evidence="3" type="ORF">COCON_G00039730</name>
</gene>